<keyword evidence="4" id="KW-0547">Nucleotide-binding</keyword>
<dbReference type="CDD" id="cd17917">
    <property type="entry name" value="DEXHc_RHA-like"/>
    <property type="match status" value="1"/>
</dbReference>
<dbReference type="GO" id="GO:0004386">
    <property type="term" value="F:helicase activity"/>
    <property type="evidence" value="ECO:0007669"/>
    <property type="project" value="UniProtKB-KW"/>
</dbReference>
<keyword evidence="5" id="KW-1185">Reference proteome</keyword>
<gene>
    <name evidence="4" type="ORF">SCF082_LOCUS49805</name>
</gene>
<dbReference type="Pfam" id="PF23281">
    <property type="entry name" value="DAAF9_N"/>
    <property type="match status" value="1"/>
</dbReference>
<dbReference type="Pfam" id="PF00271">
    <property type="entry name" value="Helicase_C"/>
    <property type="match status" value="1"/>
</dbReference>
<dbReference type="EMBL" id="CAXAMM010042818">
    <property type="protein sequence ID" value="CAK9106934.1"/>
    <property type="molecule type" value="Genomic_DNA"/>
</dbReference>
<feature type="region of interest" description="Disordered" evidence="1">
    <location>
        <begin position="1627"/>
        <end position="1647"/>
    </location>
</feature>
<evidence type="ECO:0000313" key="5">
    <source>
        <dbReference type="Proteomes" id="UP001642464"/>
    </source>
</evidence>
<keyword evidence="4" id="KW-0378">Hydrolase</keyword>
<feature type="region of interest" description="Disordered" evidence="1">
    <location>
        <begin position="53"/>
        <end position="94"/>
    </location>
</feature>
<dbReference type="CDD" id="cd18791">
    <property type="entry name" value="SF2_C_RHA"/>
    <property type="match status" value="1"/>
</dbReference>
<feature type="domain" description="Helicase C-terminal" evidence="3">
    <location>
        <begin position="342"/>
        <end position="522"/>
    </location>
</feature>
<organism evidence="4 5">
    <name type="scientific">Durusdinium trenchii</name>
    <dbReference type="NCBI Taxonomy" id="1381693"/>
    <lineage>
        <taxon>Eukaryota</taxon>
        <taxon>Sar</taxon>
        <taxon>Alveolata</taxon>
        <taxon>Dinophyceae</taxon>
        <taxon>Suessiales</taxon>
        <taxon>Symbiodiniaceae</taxon>
        <taxon>Durusdinium</taxon>
    </lineage>
</organism>
<protein>
    <submittedName>
        <fullName evidence="4">ATP-dependent RNA helicase DHX57 (DEAH box protein 57)</fullName>
    </submittedName>
</protein>
<dbReference type="InterPro" id="IPR056498">
    <property type="entry name" value="DAAF9_N"/>
</dbReference>
<name>A0ABP0S3Q2_9DINO</name>
<dbReference type="PROSITE" id="PS51194">
    <property type="entry name" value="HELICASE_CTER"/>
    <property type="match status" value="1"/>
</dbReference>
<reference evidence="4 5" key="1">
    <citation type="submission" date="2024-02" db="EMBL/GenBank/DDBJ databases">
        <authorList>
            <person name="Chen Y."/>
            <person name="Shah S."/>
            <person name="Dougan E. K."/>
            <person name="Thang M."/>
            <person name="Chan C."/>
        </authorList>
    </citation>
    <scope>NUCLEOTIDE SEQUENCE [LARGE SCALE GENOMIC DNA]</scope>
</reference>
<dbReference type="InterPro" id="IPR027417">
    <property type="entry name" value="P-loop_NTPase"/>
</dbReference>
<dbReference type="SMART" id="SM00490">
    <property type="entry name" value="HELICc"/>
    <property type="match status" value="1"/>
</dbReference>
<dbReference type="Proteomes" id="UP001642464">
    <property type="component" value="Unassembled WGS sequence"/>
</dbReference>
<sequence>MLYWKTLWHWSEDQVDKDLGRFGRLAPLPAQPAPSPSDRRRWHLWHRAAQRILPPAASGAATPSAGDGAEDGAANGTATDGVFRGASDGQRSQTSLRNIEKPVLMEKIDVLWSKDEILVTQPRRVSCVSVARRVSEERGEALGHTVGYAIRHEHRGGDASCLTYCTQGVLLRRLESDPELQGITHIFADEVHERSLEGDLLLLLLRELSRRRSSHHSLHIIAMSATFDAHRLQKYFTNGSIQPVVFKLPGKMFPVKTIFLEDALEITKHQPDGPLIPNRRLCLSRYRASTKYSGAPCSQAPKVEDLSNYSVQQRYGHLSTSTRSALAAMDPNHVNFDFAADVVKHFLSQSPPEGPGGPLGAILVFLSGAKEISQMRSALLEAAPELRKEPANSWILNLHSSLQHDEQQLVFRRAPGSVRKIILATNIAETSITIDDVGVVIDTGHVKELRYDSGRRVASLQDVFECRSSALQRRGRAGRVAPGVCVHLVTKYCHNQLMEEHQEPEVCRVPLEELLLRIHAAGLPDFFDTTMEICQALLDPPEETAVQSALKRLIRKAVNCRSFAPGLDALLIAIGPDAAFSRANEAVFNWLMLGLSGREALSSVSGQYEESLVPRSVSWEFAGVLGPKELDLLQKGDETESTKHIWGDFEDLSLRTARWEQCFLVAPEENDQERYEEKKIGTFIEMVKDCRKLGVFASQSEIHQDPELKMAIEKWPVVQAFGYDEHPGLCVEKSKAYGLGFLTLNRELMNLEPQMRQIFSAWDLTAMHWAKQTLPKLHKAWTDALLFHDQHSREEALAAAPIVDYFIYGRLDDEVQTAISPSPRLLVGKHTSQILTPAVPEEVTVMDEDGARQMIWEAVDPITGVALTRTYGLTTPFDPKMKEVLFTYAACCRCCRVLLRENVDPKQAARRATEIFQKEGITQAPEVFDCHIDAFGVSHAAESRPGLCLRFLRVACRLPDATLVAYGDSSFGDGTALGESSTVPSWAFLPAPSEEARSLEVKNSLETAMGLKLDWGRSVALGHRKDVRVYLDPPEQPPDVLELGEEPIDVEAFCELAVADASGDGESGVCGYAAGSAWSYASGKVVVSTGRSGYLVLKCKGSTSSLPASKGQLWVSMEAEPPVPWLRVALSVSPNALSTWRQELPSSAGDAELSWIESGTSSAVVAPAPPRPATADEGRKQKQLLVTGLPGCGAIDVAKALARLLHAPCADLPEDLDTGSLWTHIQRMQGEEEWLVVCDVLRDPSQLQAQLPQLRVLSVLDPAIAYPWQTVRHPLLHRQTPPNALVAIGRQKETQAMVVWEPAEKVFFGLDVPVNGLTSHGLGNLLAKEQQQNIGRQVLLRPLTGELLEAVRAVPAPVLNRVPHTTGPSVFRCFVPCGVLDLHLLRSRLSACLDEAAEQWHGSKQNSVLVSQCLACKLSDMGGTSTDVKALTVESSDSFWSKGDVDLSSSSSSLVEKNLEPLASKHGVLFWFCDLSGRGELGRSSPANWATEEVANCAVQELKEEMRKDLRFPGKVSFLGKRDLQDKRCLDPEENKASQLHGFTWDDEDGSWAGWVDEAPWDLQTIPEDVRLKVAHDLRQEGAPEGYSFDGHRYINQEDYSSQRDHPFLAQRLTQLASEHNAAQASRCLSSLHSTDEPHRAAERRTAAEPLRLSTVRPVAVSAAAALNAASWPFQPGAPCSASFDEGRRFEARRVHRAIAEEVSSQLACSDLLGALRAFGEWRAERPAEQRRAAEAWHLRSSALQERAKSGPNCTGSVPY</sequence>
<accession>A0ABP0S3Q2</accession>
<dbReference type="Gene3D" id="3.40.50.300">
    <property type="entry name" value="P-loop containing nucleotide triphosphate hydrolases"/>
    <property type="match status" value="2"/>
</dbReference>
<comment type="caution">
    <text evidence="4">The sequence shown here is derived from an EMBL/GenBank/DDBJ whole genome shotgun (WGS) entry which is preliminary data.</text>
</comment>
<feature type="domain" description="Helicase ATP-binding" evidence="2">
    <location>
        <begin position="117"/>
        <end position="245"/>
    </location>
</feature>
<evidence type="ECO:0000313" key="4">
    <source>
        <dbReference type="EMBL" id="CAK9106934.1"/>
    </source>
</evidence>
<dbReference type="PANTHER" id="PTHR18934:SF145">
    <property type="entry name" value="ATP-DEPENDENT RNA HELICASE DHX57-RELATED"/>
    <property type="match status" value="1"/>
</dbReference>
<keyword evidence="4" id="KW-0347">Helicase</keyword>
<dbReference type="InterPro" id="IPR014001">
    <property type="entry name" value="Helicase_ATP-bd"/>
</dbReference>
<dbReference type="SUPFAM" id="SSF52540">
    <property type="entry name" value="P-loop containing nucleoside triphosphate hydrolases"/>
    <property type="match status" value="2"/>
</dbReference>
<feature type="compositionally biased region" description="Basic and acidic residues" evidence="1">
    <location>
        <begin position="1634"/>
        <end position="1647"/>
    </location>
</feature>
<dbReference type="PANTHER" id="PTHR18934">
    <property type="entry name" value="ATP-DEPENDENT RNA HELICASE"/>
    <property type="match status" value="1"/>
</dbReference>
<dbReference type="InterPro" id="IPR001650">
    <property type="entry name" value="Helicase_C-like"/>
</dbReference>
<proteinExistence type="predicted"/>
<keyword evidence="4" id="KW-0067">ATP-binding</keyword>
<evidence type="ECO:0000259" key="2">
    <source>
        <dbReference type="PROSITE" id="PS51192"/>
    </source>
</evidence>
<evidence type="ECO:0000256" key="1">
    <source>
        <dbReference type="SAM" id="MobiDB-lite"/>
    </source>
</evidence>
<evidence type="ECO:0000259" key="3">
    <source>
        <dbReference type="PROSITE" id="PS51194"/>
    </source>
</evidence>
<feature type="compositionally biased region" description="Low complexity" evidence="1">
    <location>
        <begin position="54"/>
        <end position="81"/>
    </location>
</feature>
<dbReference type="PROSITE" id="PS51192">
    <property type="entry name" value="HELICASE_ATP_BIND_1"/>
    <property type="match status" value="1"/>
</dbReference>